<protein>
    <submittedName>
        <fullName evidence="2">MarR family transcriptional regulator</fullName>
    </submittedName>
</protein>
<dbReference type="KEGG" id="ptaw:DW352_09060"/>
<dbReference type="InterPro" id="IPR036390">
    <property type="entry name" value="WH_DNA-bd_sf"/>
</dbReference>
<evidence type="ECO:0000313" key="2">
    <source>
        <dbReference type="EMBL" id="AXK80645.1"/>
    </source>
</evidence>
<evidence type="ECO:0000313" key="3">
    <source>
        <dbReference type="Proteomes" id="UP000254889"/>
    </source>
</evidence>
<accession>A0A345ZUP8</accession>
<dbReference type="GO" id="GO:0006950">
    <property type="term" value="P:response to stress"/>
    <property type="evidence" value="ECO:0007669"/>
    <property type="project" value="TreeGrafter"/>
</dbReference>
<proteinExistence type="predicted"/>
<dbReference type="RefSeq" id="WP_115690501.1">
    <property type="nucleotide sequence ID" value="NZ_CP031417.1"/>
</dbReference>
<keyword evidence="3" id="KW-1185">Reference proteome</keyword>
<dbReference type="Proteomes" id="UP000254889">
    <property type="component" value="Chromosome"/>
</dbReference>
<dbReference type="OrthoDB" id="8255121at2"/>
<dbReference type="EMBL" id="CP031417">
    <property type="protein sequence ID" value="AXK80645.1"/>
    <property type="molecule type" value="Genomic_DNA"/>
</dbReference>
<dbReference type="PANTHER" id="PTHR33164:SF43">
    <property type="entry name" value="HTH-TYPE TRANSCRIPTIONAL REPRESSOR YETL"/>
    <property type="match status" value="1"/>
</dbReference>
<dbReference type="GO" id="GO:0003700">
    <property type="term" value="F:DNA-binding transcription factor activity"/>
    <property type="evidence" value="ECO:0007669"/>
    <property type="project" value="InterPro"/>
</dbReference>
<dbReference type="SMART" id="SM00347">
    <property type="entry name" value="HTH_MARR"/>
    <property type="match status" value="1"/>
</dbReference>
<organism evidence="2 3">
    <name type="scientific">Pseudolabrys taiwanensis</name>
    <dbReference type="NCBI Taxonomy" id="331696"/>
    <lineage>
        <taxon>Bacteria</taxon>
        <taxon>Pseudomonadati</taxon>
        <taxon>Pseudomonadota</taxon>
        <taxon>Alphaproteobacteria</taxon>
        <taxon>Hyphomicrobiales</taxon>
        <taxon>Xanthobacteraceae</taxon>
        <taxon>Pseudolabrys</taxon>
    </lineage>
</organism>
<reference evidence="2 3" key="1">
    <citation type="submission" date="2018-07" db="EMBL/GenBank/DDBJ databases">
        <authorList>
            <person name="Quirk P.G."/>
            <person name="Krulwich T.A."/>
        </authorList>
    </citation>
    <scope>NUCLEOTIDE SEQUENCE [LARGE SCALE GENOMIC DNA]</scope>
    <source>
        <strain evidence="2 3">CC-BB4</strain>
    </source>
</reference>
<dbReference type="Pfam" id="PF01047">
    <property type="entry name" value="MarR"/>
    <property type="match status" value="1"/>
</dbReference>
<feature type="domain" description="HTH marR-type" evidence="1">
    <location>
        <begin position="39"/>
        <end position="174"/>
    </location>
</feature>
<dbReference type="Gene3D" id="1.10.10.10">
    <property type="entry name" value="Winged helix-like DNA-binding domain superfamily/Winged helix DNA-binding domain"/>
    <property type="match status" value="1"/>
</dbReference>
<dbReference type="AlphaFoldDB" id="A0A345ZUP8"/>
<dbReference type="InterPro" id="IPR036388">
    <property type="entry name" value="WH-like_DNA-bd_sf"/>
</dbReference>
<dbReference type="PANTHER" id="PTHR33164">
    <property type="entry name" value="TRANSCRIPTIONAL REGULATOR, MARR FAMILY"/>
    <property type="match status" value="1"/>
</dbReference>
<dbReference type="InterPro" id="IPR000835">
    <property type="entry name" value="HTH_MarR-typ"/>
</dbReference>
<sequence length="196" mass="21132">MAKGRPTAKTKRRSAPKRVKSNLTVSLPQFLVDGSDLEFRKFVADLFAAVAGMHSLRRALASSVGLSAAEYSVVLATWHLQKKGTVGISAIAKQLHVAAANVTAAVGELVEKGLLTKKPHPRDTRAVLVELTDDGKSILAQLTPLLRRINDRLFSGNKPSDIAILARFVQHLADESTNSIRMARAFAAENTPSAKK</sequence>
<name>A0A345ZUP8_9HYPH</name>
<gene>
    <name evidence="2" type="ORF">DW352_09060</name>
</gene>
<dbReference type="InterPro" id="IPR039422">
    <property type="entry name" value="MarR/SlyA-like"/>
</dbReference>
<evidence type="ECO:0000259" key="1">
    <source>
        <dbReference type="PROSITE" id="PS50995"/>
    </source>
</evidence>
<dbReference type="PROSITE" id="PS50995">
    <property type="entry name" value="HTH_MARR_2"/>
    <property type="match status" value="1"/>
</dbReference>
<dbReference type="SUPFAM" id="SSF46785">
    <property type="entry name" value="Winged helix' DNA-binding domain"/>
    <property type="match status" value="1"/>
</dbReference>